<protein>
    <recommendedName>
        <fullName evidence="4">Haloacid dehalogenase</fullName>
    </recommendedName>
</protein>
<reference evidence="2 3" key="1">
    <citation type="submission" date="2014-04" db="EMBL/GenBank/DDBJ databases">
        <authorList>
            <consortium name="DOE Joint Genome Institute"/>
            <person name="Kuo A."/>
            <person name="Kohler A."/>
            <person name="Nagy L.G."/>
            <person name="Floudas D."/>
            <person name="Copeland A."/>
            <person name="Barry K.W."/>
            <person name="Cichocki N."/>
            <person name="Veneault-Fourrey C."/>
            <person name="LaButti K."/>
            <person name="Lindquist E.A."/>
            <person name="Lipzen A."/>
            <person name="Lundell T."/>
            <person name="Morin E."/>
            <person name="Murat C."/>
            <person name="Sun H."/>
            <person name="Tunlid A."/>
            <person name="Henrissat B."/>
            <person name="Grigoriev I.V."/>
            <person name="Hibbett D.S."/>
            <person name="Martin F."/>
            <person name="Nordberg H.P."/>
            <person name="Cantor M.N."/>
            <person name="Hua S.X."/>
        </authorList>
    </citation>
    <scope>NUCLEOTIDE SEQUENCE [LARGE SCALE GENOMIC DNA]</scope>
    <source>
        <strain evidence="2 3">LaAM-08-1</strain>
    </source>
</reference>
<dbReference type="Proteomes" id="UP000054477">
    <property type="component" value="Unassembled WGS sequence"/>
</dbReference>
<dbReference type="SFLD" id="SFLDG01129">
    <property type="entry name" value="C1.5:_HAD__Beta-PGM__Phosphata"/>
    <property type="match status" value="1"/>
</dbReference>
<reference evidence="3" key="2">
    <citation type="submission" date="2015-01" db="EMBL/GenBank/DDBJ databases">
        <title>Evolutionary Origins and Diversification of the Mycorrhizal Mutualists.</title>
        <authorList>
            <consortium name="DOE Joint Genome Institute"/>
            <consortium name="Mycorrhizal Genomics Consortium"/>
            <person name="Kohler A."/>
            <person name="Kuo A."/>
            <person name="Nagy L.G."/>
            <person name="Floudas D."/>
            <person name="Copeland A."/>
            <person name="Barry K.W."/>
            <person name="Cichocki N."/>
            <person name="Veneault-Fourrey C."/>
            <person name="LaButti K."/>
            <person name="Lindquist E.A."/>
            <person name="Lipzen A."/>
            <person name="Lundell T."/>
            <person name="Morin E."/>
            <person name="Murat C."/>
            <person name="Riley R."/>
            <person name="Ohm R."/>
            <person name="Sun H."/>
            <person name="Tunlid A."/>
            <person name="Henrissat B."/>
            <person name="Grigoriev I.V."/>
            <person name="Hibbett D.S."/>
            <person name="Martin F."/>
        </authorList>
    </citation>
    <scope>NUCLEOTIDE SEQUENCE [LARGE SCALE GENOMIC DNA]</scope>
    <source>
        <strain evidence="3">LaAM-08-1</strain>
    </source>
</reference>
<dbReference type="AlphaFoldDB" id="A0A0C9XEM7"/>
<dbReference type="SUPFAM" id="SSF56784">
    <property type="entry name" value="HAD-like"/>
    <property type="match status" value="1"/>
</dbReference>
<dbReference type="InterPro" id="IPR051540">
    <property type="entry name" value="S-2-haloacid_dehalogenase"/>
</dbReference>
<evidence type="ECO:0000256" key="1">
    <source>
        <dbReference type="ARBA" id="ARBA00022801"/>
    </source>
</evidence>
<dbReference type="SFLD" id="SFLDS00003">
    <property type="entry name" value="Haloacid_Dehalogenase"/>
    <property type="match status" value="1"/>
</dbReference>
<keyword evidence="1" id="KW-0378">Hydrolase</keyword>
<keyword evidence="3" id="KW-1185">Reference proteome</keyword>
<dbReference type="InterPro" id="IPR036412">
    <property type="entry name" value="HAD-like_sf"/>
</dbReference>
<dbReference type="GO" id="GO:0016787">
    <property type="term" value="F:hydrolase activity"/>
    <property type="evidence" value="ECO:0007669"/>
    <property type="project" value="UniProtKB-KW"/>
</dbReference>
<dbReference type="OrthoDB" id="20198at2759"/>
<evidence type="ECO:0000313" key="2">
    <source>
        <dbReference type="EMBL" id="KIK00024.1"/>
    </source>
</evidence>
<organism evidence="2 3">
    <name type="scientific">Laccaria amethystina LaAM-08-1</name>
    <dbReference type="NCBI Taxonomy" id="1095629"/>
    <lineage>
        <taxon>Eukaryota</taxon>
        <taxon>Fungi</taxon>
        <taxon>Dikarya</taxon>
        <taxon>Basidiomycota</taxon>
        <taxon>Agaricomycotina</taxon>
        <taxon>Agaricomycetes</taxon>
        <taxon>Agaricomycetidae</taxon>
        <taxon>Agaricales</taxon>
        <taxon>Agaricineae</taxon>
        <taxon>Hydnangiaceae</taxon>
        <taxon>Laccaria</taxon>
    </lineage>
</organism>
<gene>
    <name evidence="2" type="ORF">K443DRAFT_101117</name>
</gene>
<dbReference type="EMBL" id="KN838634">
    <property type="protein sequence ID" value="KIK00024.1"/>
    <property type="molecule type" value="Genomic_DNA"/>
</dbReference>
<dbReference type="PANTHER" id="PTHR43316">
    <property type="entry name" value="HYDROLASE, HALOACID DELAHOGENASE-RELATED"/>
    <property type="match status" value="1"/>
</dbReference>
<accession>A0A0C9XEM7</accession>
<dbReference type="InterPro" id="IPR023214">
    <property type="entry name" value="HAD_sf"/>
</dbReference>
<dbReference type="Gene3D" id="3.40.50.1000">
    <property type="entry name" value="HAD superfamily/HAD-like"/>
    <property type="match status" value="1"/>
</dbReference>
<sequence>MSSTISKLTDHKVLIFDVYGTLVDWESGLYDALQPLLSQFPASRHWSRKEALTAFISVEGDLQAQYPDMLYSQLLAKVHEVLEERLKALSGQEIDTSTANTHAALRVLAENFKLVVLSNVDRTSFRHTHALLSEGIGSNPDIALYTYPDDNPHKFWHPQATMGSQSPFTLILTAQDTGCYKPDLGGFNAALGYIRSNPALFGDIGKEDVRSFVLSVAQSLQHDHAAARRLGMRSVWIDRQSAVTCNELPRDSGEVQYWAWRFETLGEMAAAVRQEMAASRAEQPADDPTIW</sequence>
<evidence type="ECO:0008006" key="4">
    <source>
        <dbReference type="Google" id="ProtNLM"/>
    </source>
</evidence>
<evidence type="ECO:0000313" key="3">
    <source>
        <dbReference type="Proteomes" id="UP000054477"/>
    </source>
</evidence>
<dbReference type="HOGENOM" id="CLU_045011_3_2_1"/>
<name>A0A0C9XEM7_9AGAR</name>
<dbReference type="Gene3D" id="1.10.150.750">
    <property type="match status" value="1"/>
</dbReference>
<proteinExistence type="predicted"/>
<dbReference type="PANTHER" id="PTHR43316:SF9">
    <property type="entry name" value="ACID DEHALOGENASE, PUTATIVE (AFU_ORTHOLOGUE AFUA_6G14460)-RELATED"/>
    <property type="match status" value="1"/>
</dbReference>